<name>H2KYE7_CAEEL</name>
<protein>
    <submittedName>
        <fullName evidence="2">Coiled-coil domain-containing protein</fullName>
    </submittedName>
</protein>
<dbReference type="ExpressionAtlas" id="H2KYE7">
    <property type="expression patterns" value="baseline and differential"/>
</dbReference>
<dbReference type="GeneID" id="180814"/>
<dbReference type="Proteomes" id="UP000001940">
    <property type="component" value="Chromosome X"/>
</dbReference>
<dbReference type="Bgee" id="WBGene00016559">
    <property type="expression patterns" value="Expressed in adult organism and 2 other cell types or tissues"/>
</dbReference>
<dbReference type="EMBL" id="BX284606">
    <property type="protein sequence ID" value="CCD62781.1"/>
    <property type="molecule type" value="Genomic_DNA"/>
</dbReference>
<gene>
    <name evidence="2 4" type="ORF">C41A3.2</name>
    <name evidence="2" type="ORF">CELE_C41A3.2</name>
</gene>
<feature type="region of interest" description="Disordered" evidence="1">
    <location>
        <begin position="426"/>
        <end position="446"/>
    </location>
</feature>
<dbReference type="OrthoDB" id="5849288at2759"/>
<accession>H2KYE7</accession>
<keyword evidence="3" id="KW-1185">Reference proteome</keyword>
<dbReference type="CTD" id="180814"/>
<feature type="compositionally biased region" description="Polar residues" evidence="1">
    <location>
        <begin position="358"/>
        <end position="371"/>
    </location>
</feature>
<evidence type="ECO:0000313" key="3">
    <source>
        <dbReference type="Proteomes" id="UP000001940"/>
    </source>
</evidence>
<proteinExistence type="predicted"/>
<dbReference type="HOGENOM" id="CLU_518011_0_0_1"/>
<dbReference type="KEGG" id="cel:CELE_C41A3.2"/>
<feature type="region of interest" description="Disordered" evidence="1">
    <location>
        <begin position="497"/>
        <end position="520"/>
    </location>
</feature>
<sequence length="526" mass="60781">MTNDDDEKWNVAIKVLVEHDKYREYRLPRSLSTDRNLLWHAKHEVGKRIADIIKKKKLKIYKLKHAIKHIEKSQTHWLTLAKSVNRNNENFFLNVLLASENNIEKFEHHNFFSNQSWTKHRDVSRLTAEEIDDLNLRAGDSEQKESCDEKNSHYDWVCKQINGMAKGHGPSRIRRNTPSSSDCTRIGFTETFMQNGSSQTKIVASEKSASVINEKVNHNCNICVVYAPVAATTHVCTMTKNVLPTTSSQKSLELRNNSTVQNENVNYRKTILENGKCQNESRKSRNSEVLVNNTLNCTSLFIEKHPVGISKKHGNVWEQRAAERAEKLLADKRTNQQQDCLASSSTAPTDHIVLISSKLESPQETPTGYSNKKSDNSRIALVAGNRDLPEEVIFTKEESHSSLDSYSNHCNESQDDEPIKMGNFNGSIAGNEKELSKTEQRAKRRQRVREKARLCAEQAKEEEKKVKEQKRIEHDLRIMSMKKEREVKHQLDFEKRKRDIDNIRRERDAQKRARRGYGPDREYIFL</sequence>
<feature type="region of interest" description="Disordered" evidence="1">
    <location>
        <begin position="356"/>
        <end position="376"/>
    </location>
</feature>
<dbReference type="WormBase" id="C41A3.2b">
    <property type="protein sequence ID" value="CE39138"/>
    <property type="gene ID" value="WBGene00016559"/>
</dbReference>
<evidence type="ECO:0000313" key="4">
    <source>
        <dbReference type="WormBase" id="C41A3.2b"/>
    </source>
</evidence>
<reference evidence="2 3" key="1">
    <citation type="journal article" date="1998" name="Science">
        <title>Genome sequence of the nematode C. elegans: a platform for investigating biology.</title>
        <authorList>
            <consortium name="The C. elegans sequencing consortium"/>
            <person name="Sulson J.E."/>
            <person name="Waterston R."/>
        </authorList>
    </citation>
    <scope>NUCLEOTIDE SEQUENCE [LARGE SCALE GENOMIC DNA]</scope>
    <source>
        <strain evidence="2 3">Bristol N2</strain>
    </source>
</reference>
<dbReference type="RefSeq" id="NP_001367415.1">
    <property type="nucleotide sequence ID" value="NM_001380969.1"/>
</dbReference>
<feature type="compositionally biased region" description="Basic and acidic residues" evidence="1">
    <location>
        <begin position="431"/>
        <end position="441"/>
    </location>
</feature>
<dbReference type="AlphaFoldDB" id="H2KYE7"/>
<evidence type="ECO:0000313" key="2">
    <source>
        <dbReference type="EMBL" id="CCD62781.1"/>
    </source>
</evidence>
<organism evidence="2 3">
    <name type="scientific">Caenorhabditis elegans</name>
    <dbReference type="NCBI Taxonomy" id="6239"/>
    <lineage>
        <taxon>Eukaryota</taxon>
        <taxon>Metazoa</taxon>
        <taxon>Ecdysozoa</taxon>
        <taxon>Nematoda</taxon>
        <taxon>Chromadorea</taxon>
        <taxon>Rhabditida</taxon>
        <taxon>Rhabditina</taxon>
        <taxon>Rhabditomorpha</taxon>
        <taxon>Rhabditoidea</taxon>
        <taxon>Rhabditidae</taxon>
        <taxon>Peloderinae</taxon>
        <taxon>Caenorhabditis</taxon>
    </lineage>
</organism>
<dbReference type="SMR" id="H2KYE7"/>
<dbReference type="AGR" id="WB:WBGene00016559"/>
<evidence type="ECO:0000256" key="1">
    <source>
        <dbReference type="SAM" id="MobiDB-lite"/>
    </source>
</evidence>